<dbReference type="Proteomes" id="UP000440096">
    <property type="component" value="Unassembled WGS sequence"/>
</dbReference>
<reference evidence="1 2" key="1">
    <citation type="submission" date="2019-11" db="EMBL/GenBank/DDBJ databases">
        <title>Draft genome of Amycolatopsis RM579.</title>
        <authorList>
            <person name="Duangmal K."/>
            <person name="Mingma R."/>
        </authorList>
    </citation>
    <scope>NUCLEOTIDE SEQUENCE [LARGE SCALE GENOMIC DNA]</scope>
    <source>
        <strain evidence="1 2">RM579</strain>
    </source>
</reference>
<gene>
    <name evidence="1" type="ORF">GKO32_32110</name>
</gene>
<proteinExistence type="predicted"/>
<dbReference type="AlphaFoldDB" id="A0A6N7ZA15"/>
<evidence type="ECO:0000313" key="2">
    <source>
        <dbReference type="Proteomes" id="UP000440096"/>
    </source>
</evidence>
<organism evidence="1 2">
    <name type="scientific">Amycolatopsis pithecellobii</name>
    <dbReference type="NCBI Taxonomy" id="664692"/>
    <lineage>
        <taxon>Bacteria</taxon>
        <taxon>Bacillati</taxon>
        <taxon>Actinomycetota</taxon>
        <taxon>Actinomycetes</taxon>
        <taxon>Pseudonocardiales</taxon>
        <taxon>Pseudonocardiaceae</taxon>
        <taxon>Amycolatopsis</taxon>
    </lineage>
</organism>
<comment type="caution">
    <text evidence="1">The sequence shown here is derived from an EMBL/GenBank/DDBJ whole genome shotgun (WGS) entry which is preliminary data.</text>
</comment>
<dbReference type="EMBL" id="WMBA01000072">
    <property type="protein sequence ID" value="MTD58588.1"/>
    <property type="molecule type" value="Genomic_DNA"/>
</dbReference>
<dbReference type="PANTHER" id="PTHR47197:SF3">
    <property type="entry name" value="DIHYDRO-HEME D1 DEHYDROGENASE"/>
    <property type="match status" value="1"/>
</dbReference>
<dbReference type="InterPro" id="IPR011048">
    <property type="entry name" value="Haem_d1_sf"/>
</dbReference>
<name>A0A6N7ZA15_9PSEU</name>
<dbReference type="InterPro" id="IPR051200">
    <property type="entry name" value="Host-pathogen_enzymatic-act"/>
</dbReference>
<dbReference type="OrthoDB" id="3612473at2"/>
<dbReference type="PANTHER" id="PTHR47197">
    <property type="entry name" value="PROTEIN NIRF"/>
    <property type="match status" value="1"/>
</dbReference>
<keyword evidence="2" id="KW-1185">Reference proteome</keyword>
<dbReference type="SUPFAM" id="SSF51004">
    <property type="entry name" value="C-terminal (heme d1) domain of cytochrome cd1-nitrite reductase"/>
    <property type="match status" value="1"/>
</dbReference>
<accession>A0A6N7ZA15</accession>
<dbReference type="InterPro" id="IPR015943">
    <property type="entry name" value="WD40/YVTN_repeat-like_dom_sf"/>
</dbReference>
<evidence type="ECO:0000313" key="1">
    <source>
        <dbReference type="EMBL" id="MTD58588.1"/>
    </source>
</evidence>
<protein>
    <recommendedName>
        <fullName evidence="3">YncE family protein</fullName>
    </recommendedName>
</protein>
<dbReference type="Gene3D" id="2.130.10.10">
    <property type="entry name" value="YVTN repeat-like/Quinoprotein amine dehydrogenase"/>
    <property type="match status" value="2"/>
</dbReference>
<sequence>MAGAGAIAITPASATPRVTTIPAGPEPTLVAVNSCLYVGNGDASLSILGSARVAIGGPPTDLAVDEGTGSVYVASEAAGTVTVLDPYGRIRTVIASGPGAAVVDLDRGKNRLYAAGGATGSVAVIDTVAGAVVDVLHGPGNGFGGIRVDSGRGVAYLTNVGAGTVEVLDLSSGEFTVSIPVGRAPAGLALHEPSNSLYVANSGIHHLSVIDGASHTERARILLRSEASSVAVHEPSHTVYANGGPDGIVKIDGAAGKITGELSLGINPGGIAVSGRTGTVFVTDPLHDQLYAINEI</sequence>
<evidence type="ECO:0008006" key="3">
    <source>
        <dbReference type="Google" id="ProtNLM"/>
    </source>
</evidence>